<proteinExistence type="predicted"/>
<reference evidence="1" key="1">
    <citation type="submission" date="2009-10" db="EMBL/GenBank/DDBJ databases">
        <title>Complete sequence of Fibrobacter succinogenes subsp. succinogenes S85.</title>
        <authorList>
            <consortium name="US DOE Joint Genome Institute"/>
            <person name="Lucas S."/>
            <person name="Copeland A."/>
            <person name="Lapidus A."/>
            <person name="Glavina del Rio T."/>
            <person name="Tice H."/>
            <person name="Bruce D."/>
            <person name="Goodwin L."/>
            <person name="Pitluck S."/>
            <person name="Chertkov O."/>
            <person name="Detter J.C."/>
            <person name="Han C."/>
            <person name="Tapia R."/>
            <person name="Larimer F."/>
            <person name="Land M."/>
            <person name="Hauser L."/>
            <person name="Kyrpides N."/>
            <person name="Mikhailova N."/>
            <person name="Weimer P.J."/>
            <person name="Stevenson D.M."/>
            <person name="Boyum J."/>
            <person name="Brumm P.I."/>
            <person name="Mead D."/>
        </authorList>
    </citation>
    <scope>NUCLEOTIDE SEQUENCE [LARGE SCALE GENOMIC DNA]</scope>
    <source>
        <strain evidence="1">S85</strain>
    </source>
</reference>
<organism evidence="1 2">
    <name type="scientific">Fibrobacter succinogenes (strain ATCC 19169 / S85)</name>
    <dbReference type="NCBI Taxonomy" id="59374"/>
    <lineage>
        <taxon>Bacteria</taxon>
        <taxon>Pseudomonadati</taxon>
        <taxon>Fibrobacterota</taxon>
        <taxon>Fibrobacteria</taxon>
        <taxon>Fibrobacterales</taxon>
        <taxon>Fibrobacteraceae</taxon>
        <taxon>Fibrobacter</taxon>
    </lineage>
</organism>
<accession>A0ABN3Z0G4</accession>
<dbReference type="EMBL" id="CP001792">
    <property type="protein sequence ID" value="ACX76001.1"/>
    <property type="molecule type" value="Genomic_DNA"/>
</dbReference>
<dbReference type="RefSeq" id="WP_015732295.1">
    <property type="nucleotide sequence ID" value="NC_013410.1"/>
</dbReference>
<evidence type="ECO:0000313" key="1">
    <source>
        <dbReference type="EMBL" id="ACX76001.1"/>
    </source>
</evidence>
<protein>
    <recommendedName>
        <fullName evidence="3">Lipoprotein</fullName>
    </recommendedName>
</protein>
<keyword evidence="2" id="KW-1185">Reference proteome</keyword>
<name>A0ABN3Z0G4_FIBSS</name>
<gene>
    <name evidence="1" type="ordered locus">Fisuc_2415</name>
</gene>
<evidence type="ECO:0000313" key="2">
    <source>
        <dbReference type="Proteomes" id="UP000001497"/>
    </source>
</evidence>
<sequence length="64" mass="6965">MIATVTEDDADITIWDETGNWVAHIHKYSGYKLAGYTSATVSVNIPGGQTLVFNEKGQHIKTIG</sequence>
<evidence type="ECO:0008006" key="3">
    <source>
        <dbReference type="Google" id="ProtNLM"/>
    </source>
</evidence>
<dbReference type="Proteomes" id="UP000001497">
    <property type="component" value="Chromosome"/>
</dbReference>